<feature type="transmembrane region" description="Helical" evidence="1">
    <location>
        <begin position="248"/>
        <end position="269"/>
    </location>
</feature>
<dbReference type="InterPro" id="IPR030802">
    <property type="entry name" value="Permease_MalE"/>
</dbReference>
<organism evidence="2 3">
    <name type="scientific">Nocardioides fonticola</name>
    <dbReference type="NCBI Taxonomy" id="450363"/>
    <lineage>
        <taxon>Bacteria</taxon>
        <taxon>Bacillati</taxon>
        <taxon>Actinomycetota</taxon>
        <taxon>Actinomycetes</taxon>
        <taxon>Propionibacteriales</taxon>
        <taxon>Nocardioidaceae</taxon>
        <taxon>Nocardioides</taxon>
    </lineage>
</organism>
<protein>
    <submittedName>
        <fullName evidence="2">ABC transporter permease</fullName>
    </submittedName>
</protein>
<gene>
    <name evidence="2" type="ORF">GCM10022215_39860</name>
</gene>
<accession>A0ABP7Y1T5</accession>
<feature type="transmembrane region" description="Helical" evidence="1">
    <location>
        <begin position="153"/>
        <end position="183"/>
    </location>
</feature>
<evidence type="ECO:0000256" key="1">
    <source>
        <dbReference type="SAM" id="Phobius"/>
    </source>
</evidence>
<dbReference type="PANTHER" id="PTHR30188:SF4">
    <property type="entry name" value="PROTEIN TRIGALACTOSYLDIACYLGLYCEROL 1, CHLOROPLASTIC"/>
    <property type="match status" value="1"/>
</dbReference>
<dbReference type="Pfam" id="PF02405">
    <property type="entry name" value="MlaE"/>
    <property type="match status" value="1"/>
</dbReference>
<dbReference type="Proteomes" id="UP001501495">
    <property type="component" value="Unassembled WGS sequence"/>
</dbReference>
<keyword evidence="3" id="KW-1185">Reference proteome</keyword>
<keyword evidence="1" id="KW-1133">Transmembrane helix</keyword>
<dbReference type="EMBL" id="BAAAZH010000032">
    <property type="protein sequence ID" value="GAA4128402.1"/>
    <property type="molecule type" value="Genomic_DNA"/>
</dbReference>
<name>A0ABP7Y1T5_9ACTN</name>
<evidence type="ECO:0000313" key="3">
    <source>
        <dbReference type="Proteomes" id="UP001501495"/>
    </source>
</evidence>
<keyword evidence="1" id="KW-0472">Membrane</keyword>
<dbReference type="RefSeq" id="WP_344735264.1">
    <property type="nucleotide sequence ID" value="NZ_BAAAZH010000032.1"/>
</dbReference>
<feature type="transmembrane region" description="Helical" evidence="1">
    <location>
        <begin position="66"/>
        <end position="89"/>
    </location>
</feature>
<dbReference type="PANTHER" id="PTHR30188">
    <property type="entry name" value="ABC TRANSPORTER PERMEASE PROTEIN-RELATED"/>
    <property type="match status" value="1"/>
</dbReference>
<evidence type="ECO:0000313" key="2">
    <source>
        <dbReference type="EMBL" id="GAA4128402.1"/>
    </source>
</evidence>
<reference evidence="3" key="1">
    <citation type="journal article" date="2019" name="Int. J. Syst. Evol. Microbiol.">
        <title>The Global Catalogue of Microorganisms (GCM) 10K type strain sequencing project: providing services to taxonomists for standard genome sequencing and annotation.</title>
        <authorList>
            <consortium name="The Broad Institute Genomics Platform"/>
            <consortium name="The Broad Institute Genome Sequencing Center for Infectious Disease"/>
            <person name="Wu L."/>
            <person name="Ma J."/>
        </authorList>
    </citation>
    <scope>NUCLEOTIDE SEQUENCE [LARGE SCALE GENOMIC DNA]</scope>
    <source>
        <strain evidence="3">JCM 16703</strain>
    </source>
</reference>
<keyword evidence="1" id="KW-0812">Transmembrane</keyword>
<comment type="caution">
    <text evidence="2">The sequence shown here is derived from an EMBL/GenBank/DDBJ whole genome shotgun (WGS) entry which is preliminary data.</text>
</comment>
<proteinExistence type="predicted"/>
<feature type="transmembrane region" description="Helical" evidence="1">
    <location>
        <begin position="208"/>
        <end position="227"/>
    </location>
</feature>
<feature type="transmembrane region" description="Helical" evidence="1">
    <location>
        <begin position="109"/>
        <end position="132"/>
    </location>
</feature>
<sequence length="275" mass="28257">MSAIAVAARSGVDNLSGRFRAGVVTTGKLVMLAVEASTTAASDIVRRRFSWSEFLLQAWFMTRVSLLPTILVAIPFGVIISVQIGAVAAQVGATSFSGAVNGIGILRQGAPLVTSLMIAGAVGSAICSDLGARTVREEIDALKVMGISPVQRLVAPRVVAALVVALLLTVIVAMTAMITAYVLNVGRGTISQGAYIDSFVSFSQPTDFLLAEFKALVFGFIATIVAAHKGLSASGGPKGVADAVNQSVVLSVILLAVVNVGITQAYVMLVPQGIA</sequence>